<comment type="caution">
    <text evidence="4">The sequence shown here is derived from an EMBL/GenBank/DDBJ whole genome shotgun (WGS) entry which is preliminary data.</text>
</comment>
<evidence type="ECO:0000313" key="5">
    <source>
        <dbReference type="Proteomes" id="UP000234412"/>
    </source>
</evidence>
<dbReference type="InterPro" id="IPR029063">
    <property type="entry name" value="SAM-dependent_MTases_sf"/>
</dbReference>
<dbReference type="SUPFAM" id="SSF53335">
    <property type="entry name" value="S-adenosyl-L-methionine-dependent methyltransferases"/>
    <property type="match status" value="1"/>
</dbReference>
<dbReference type="Pfam" id="PF01555">
    <property type="entry name" value="N6_N4_Mtase"/>
    <property type="match status" value="1"/>
</dbReference>
<dbReference type="GO" id="GO:0003677">
    <property type="term" value="F:DNA binding"/>
    <property type="evidence" value="ECO:0007669"/>
    <property type="project" value="InterPro"/>
</dbReference>
<dbReference type="GO" id="GO:0008170">
    <property type="term" value="F:N-methyltransferase activity"/>
    <property type="evidence" value="ECO:0007669"/>
    <property type="project" value="InterPro"/>
</dbReference>
<protein>
    <submittedName>
        <fullName evidence="4">RNA methyltransferase</fullName>
    </submittedName>
</protein>
<reference evidence="4 5" key="1">
    <citation type="submission" date="2017-11" db="EMBL/GenBank/DDBJ databases">
        <authorList>
            <person name="Han C.G."/>
        </authorList>
    </citation>
    <scope>NUCLEOTIDE SEQUENCE [LARGE SCALE GENOMIC DNA]</scope>
    <source>
        <strain evidence="4 5">A8</strain>
    </source>
</reference>
<sequence length="219" mass="24400">MAELITELDWDFKEKIISDSIHGIHPYPAKFIPEIPFQLINYLGCDKNTSVLDPFCGSGTTLKVAQSLGLPCVGIDLNPIACLISKVKTTKIPPNFGTVFYDVVADAKSRKVDIDELESIPNINHWFKSDIQVNLLKLKKSIHDYLGHDTFDALCVAFSSIIVKASNQESDTRYAAINKNLVAEDVFRLFLVSCEKLNSSLLYNSSDFPCQIINKDVLA</sequence>
<evidence type="ECO:0000256" key="1">
    <source>
        <dbReference type="ARBA" id="ARBA00022603"/>
    </source>
</evidence>
<name>A0A2N4YQG1_KLEVA</name>
<feature type="non-terminal residue" evidence="4">
    <location>
        <position position="219"/>
    </location>
</feature>
<dbReference type="InterPro" id="IPR002941">
    <property type="entry name" value="DNA_methylase_N4/N6"/>
</dbReference>
<reference evidence="4 5" key="2">
    <citation type="submission" date="2018-01" db="EMBL/GenBank/DDBJ databases">
        <title>Genomic study of Klebsiella pneumoniae.</title>
        <authorList>
            <person name="Yang Y."/>
            <person name="Bicalho R."/>
        </authorList>
    </citation>
    <scope>NUCLEOTIDE SEQUENCE [LARGE SCALE GENOMIC DNA]</scope>
    <source>
        <strain evidence="4 5">A8</strain>
    </source>
</reference>
<dbReference type="AlphaFoldDB" id="A0A2N4YQG1"/>
<gene>
    <name evidence="4" type="ORF">CWN47_34180</name>
</gene>
<dbReference type="EMBL" id="PIDP01002109">
    <property type="protein sequence ID" value="PLM82314.1"/>
    <property type="molecule type" value="Genomic_DNA"/>
</dbReference>
<proteinExistence type="predicted"/>
<evidence type="ECO:0000256" key="2">
    <source>
        <dbReference type="ARBA" id="ARBA00022679"/>
    </source>
</evidence>
<keyword evidence="2 4" id="KW-0808">Transferase</keyword>
<feature type="domain" description="DNA methylase N-4/N-6" evidence="3">
    <location>
        <begin position="25"/>
        <end position="85"/>
    </location>
</feature>
<dbReference type="Proteomes" id="UP000234412">
    <property type="component" value="Unassembled WGS sequence"/>
</dbReference>
<keyword evidence="1 4" id="KW-0489">Methyltransferase</keyword>
<dbReference type="Gene3D" id="3.40.50.150">
    <property type="entry name" value="Vaccinia Virus protein VP39"/>
    <property type="match status" value="1"/>
</dbReference>
<accession>A0A2N4YQG1</accession>
<evidence type="ECO:0000313" key="4">
    <source>
        <dbReference type="EMBL" id="PLM82314.1"/>
    </source>
</evidence>
<organism evidence="4 5">
    <name type="scientific">Klebsiella variicola</name>
    <dbReference type="NCBI Taxonomy" id="244366"/>
    <lineage>
        <taxon>Bacteria</taxon>
        <taxon>Pseudomonadati</taxon>
        <taxon>Pseudomonadota</taxon>
        <taxon>Gammaproteobacteria</taxon>
        <taxon>Enterobacterales</taxon>
        <taxon>Enterobacteriaceae</taxon>
        <taxon>Klebsiella/Raoultella group</taxon>
        <taxon>Klebsiella</taxon>
        <taxon>Klebsiella pneumoniae complex</taxon>
    </lineage>
</organism>
<evidence type="ECO:0000259" key="3">
    <source>
        <dbReference type="Pfam" id="PF01555"/>
    </source>
</evidence>
<dbReference type="GO" id="GO:0032259">
    <property type="term" value="P:methylation"/>
    <property type="evidence" value="ECO:0007669"/>
    <property type="project" value="UniProtKB-KW"/>
</dbReference>